<reference evidence="3 4" key="1">
    <citation type="submission" date="2021-08" db="EMBL/GenBank/DDBJ databases">
        <title>Nocardioides bacterium WL0053 sp. nov., isolated from the sediment.</title>
        <authorList>
            <person name="Wang L."/>
            <person name="Zhang D."/>
            <person name="Zhang A."/>
        </authorList>
    </citation>
    <scope>NUCLEOTIDE SEQUENCE [LARGE SCALE GENOMIC DNA]</scope>
    <source>
        <strain evidence="3 4">WL0053</strain>
    </source>
</reference>
<feature type="signal peptide" evidence="2">
    <location>
        <begin position="1"/>
        <end position="29"/>
    </location>
</feature>
<dbReference type="EMBL" id="JAIEZQ010000002">
    <property type="protein sequence ID" value="MBY9075247.1"/>
    <property type="molecule type" value="Genomic_DNA"/>
</dbReference>
<dbReference type="Proteomes" id="UP000754710">
    <property type="component" value="Unassembled WGS sequence"/>
</dbReference>
<keyword evidence="1" id="KW-1133">Transmembrane helix</keyword>
<feature type="chain" id="PRO_5046111928" description="DUF11 domain-containing protein" evidence="2">
    <location>
        <begin position="30"/>
        <end position="184"/>
    </location>
</feature>
<evidence type="ECO:0000313" key="4">
    <source>
        <dbReference type="Proteomes" id="UP000754710"/>
    </source>
</evidence>
<name>A0ABS7RNY4_9ACTN</name>
<sequence>MRTLPARLGLLAATLAALLPLGFAGGAAAQSEPAAPAVEVRLDQDAATAGPGERISFESTVTNASELARTGLVAHLSILTTDPDVYVDPEDWSAQRTQYVDELAPGASTTLTWDVQAVTSGPLVLFVSVTGEAAGPVASSGPLDLTVGGQREVDSGQVLGLVLWTPAGVLALLGATLVRRRRHR</sequence>
<dbReference type="Gene3D" id="2.60.40.10">
    <property type="entry name" value="Immunoglobulins"/>
    <property type="match status" value="1"/>
</dbReference>
<keyword evidence="2" id="KW-0732">Signal</keyword>
<keyword evidence="1" id="KW-0812">Transmembrane</keyword>
<keyword evidence="1" id="KW-0472">Membrane</keyword>
<evidence type="ECO:0000313" key="3">
    <source>
        <dbReference type="EMBL" id="MBY9075247.1"/>
    </source>
</evidence>
<accession>A0ABS7RNY4</accession>
<gene>
    <name evidence="3" type="ORF">K1X13_10500</name>
</gene>
<dbReference type="RefSeq" id="WP_221025018.1">
    <property type="nucleotide sequence ID" value="NZ_JAIEZQ010000002.1"/>
</dbReference>
<feature type="transmembrane region" description="Helical" evidence="1">
    <location>
        <begin position="158"/>
        <end position="178"/>
    </location>
</feature>
<evidence type="ECO:0008006" key="5">
    <source>
        <dbReference type="Google" id="ProtNLM"/>
    </source>
</evidence>
<evidence type="ECO:0000256" key="1">
    <source>
        <dbReference type="SAM" id="Phobius"/>
    </source>
</evidence>
<evidence type="ECO:0000256" key="2">
    <source>
        <dbReference type="SAM" id="SignalP"/>
    </source>
</evidence>
<keyword evidence="4" id="KW-1185">Reference proteome</keyword>
<protein>
    <recommendedName>
        <fullName evidence="5">DUF11 domain-containing protein</fullName>
    </recommendedName>
</protein>
<dbReference type="InterPro" id="IPR013783">
    <property type="entry name" value="Ig-like_fold"/>
</dbReference>
<proteinExistence type="predicted"/>
<organism evidence="3 4">
    <name type="scientific">Nocardioides jiangsuensis</name>
    <dbReference type="NCBI Taxonomy" id="2866161"/>
    <lineage>
        <taxon>Bacteria</taxon>
        <taxon>Bacillati</taxon>
        <taxon>Actinomycetota</taxon>
        <taxon>Actinomycetes</taxon>
        <taxon>Propionibacteriales</taxon>
        <taxon>Nocardioidaceae</taxon>
        <taxon>Nocardioides</taxon>
    </lineage>
</organism>
<comment type="caution">
    <text evidence="3">The sequence shown here is derived from an EMBL/GenBank/DDBJ whole genome shotgun (WGS) entry which is preliminary data.</text>
</comment>